<reference evidence="8 9" key="1">
    <citation type="submission" date="2018-06" db="EMBL/GenBank/DDBJ databases">
        <authorList>
            <consortium name="Pathogen Informatics"/>
            <person name="Doyle S."/>
        </authorList>
    </citation>
    <scope>NUCLEOTIDE SEQUENCE [LARGE SCALE GENOMIC DNA]</scope>
    <source>
        <strain evidence="8 9">NCTC10738</strain>
    </source>
</reference>
<dbReference type="CDD" id="cd18774">
    <property type="entry name" value="PDC2_HK_sensor"/>
    <property type="match status" value="1"/>
</dbReference>
<gene>
    <name evidence="8" type="primary">mcp4_1</name>
    <name evidence="8" type="ORF">NCTC10738_00099</name>
</gene>
<dbReference type="FunFam" id="1.10.287.950:FF:000001">
    <property type="entry name" value="Methyl-accepting chemotaxis sensory transducer"/>
    <property type="match status" value="1"/>
</dbReference>
<keyword evidence="5" id="KW-0472">Membrane</keyword>
<feature type="domain" description="Methyl-accepting transducer" evidence="6">
    <location>
        <begin position="396"/>
        <end position="632"/>
    </location>
</feature>
<dbReference type="Pfam" id="PF00672">
    <property type="entry name" value="HAMP"/>
    <property type="match status" value="1"/>
</dbReference>
<feature type="domain" description="HAMP" evidence="7">
    <location>
        <begin position="336"/>
        <end position="391"/>
    </location>
</feature>
<feature type="transmembrane region" description="Helical" evidence="5">
    <location>
        <begin position="313"/>
        <end position="339"/>
    </location>
</feature>
<dbReference type="Proteomes" id="UP000254069">
    <property type="component" value="Unassembled WGS sequence"/>
</dbReference>
<dbReference type="Gene3D" id="3.30.450.20">
    <property type="entry name" value="PAS domain"/>
    <property type="match status" value="1"/>
</dbReference>
<evidence type="ECO:0000259" key="6">
    <source>
        <dbReference type="PROSITE" id="PS50111"/>
    </source>
</evidence>
<dbReference type="EMBL" id="UGYO01000001">
    <property type="protein sequence ID" value="SUI45690.1"/>
    <property type="molecule type" value="Genomic_DNA"/>
</dbReference>
<protein>
    <submittedName>
        <fullName evidence="8">Methyl-accepting chemotaxis protein 4</fullName>
    </submittedName>
</protein>
<dbReference type="InterPro" id="IPR004089">
    <property type="entry name" value="MCPsignal_dom"/>
</dbReference>
<dbReference type="InterPro" id="IPR029151">
    <property type="entry name" value="Sensor-like_sf"/>
</dbReference>
<sequence>MNYRNWPIAKQIGTLAFVLTILVFGILSSISYLTASSTLKEKAITAMEQQIHGVDDLLALQYESLLSLARRNADVFRAMYPGQFHKPENKTVRVLGIDTPALMHEKEQLNSSRSKVDRYANLTGGNATVFVRDGDDFLRIATSLKKADGSRALGTYLGTKHPGYQKLIQGQVYEGYAKLFGRDYMTVYRPVKDAQGSVIGILYIGFDISDSLVQLQQSVKQLRLEESGNYLLLRRADKVVVAHPSLAQGQTVTEAELDGLPLDELMNSEGVKGYHNSKGVEMIAYSATIPGWNWELIGQVKAAELNEESQTLLLINALVAVIGILVITALLSVVLVRTVRPLQTLQRHMENLGKGDFSHDLPKLDSRSENEVVRISNSVTEMTQGLKQLIQALQGSVQTLEYQAEQAQEVARLNGDEAQALMAQTDQIATAIEEMSTSIRDVANHAGESANQSQQVDEASRAGHQQLTQVVQGLETLSRQLSESHTAVEGVAKESEAINTITEVINGIAEQTNLLALNAAIEAARAGEQGRGFAVVADEVRTLASRTQASISEIGQTITSLQAKVKDTATRMDQSHQLGNRSAEQGEEANNQLTAIAQRIADLAVSVSSIASATEQQSAVADEVTRNLHQITDLAREGDIRATETVNSARELTELAAALKKQISIFRV</sequence>
<dbReference type="InterPro" id="IPR033462">
    <property type="entry name" value="Cache_3-Cache_2"/>
</dbReference>
<evidence type="ECO:0000256" key="1">
    <source>
        <dbReference type="ARBA" id="ARBA00004370"/>
    </source>
</evidence>
<dbReference type="CDD" id="cd11386">
    <property type="entry name" value="MCP_signal"/>
    <property type="match status" value="1"/>
</dbReference>
<accession>A0A379YK98</accession>
<dbReference type="GO" id="GO:0007165">
    <property type="term" value="P:signal transduction"/>
    <property type="evidence" value="ECO:0007669"/>
    <property type="project" value="UniProtKB-KW"/>
</dbReference>
<organism evidence="8 9">
    <name type="scientific">Shewanella algae</name>
    <dbReference type="NCBI Taxonomy" id="38313"/>
    <lineage>
        <taxon>Bacteria</taxon>
        <taxon>Pseudomonadati</taxon>
        <taxon>Pseudomonadota</taxon>
        <taxon>Gammaproteobacteria</taxon>
        <taxon>Alteromonadales</taxon>
        <taxon>Shewanellaceae</taxon>
        <taxon>Shewanella</taxon>
    </lineage>
</organism>
<evidence type="ECO:0000256" key="4">
    <source>
        <dbReference type="PROSITE-ProRule" id="PRU00284"/>
    </source>
</evidence>
<dbReference type="SUPFAM" id="SSF58104">
    <property type="entry name" value="Methyl-accepting chemotaxis protein (MCP) signaling domain"/>
    <property type="match status" value="1"/>
</dbReference>
<name>A0A379YK98_9GAMM</name>
<comment type="subcellular location">
    <subcellularLocation>
        <location evidence="1">Membrane</location>
    </subcellularLocation>
</comment>
<dbReference type="SUPFAM" id="SSF103190">
    <property type="entry name" value="Sensory domain-like"/>
    <property type="match status" value="1"/>
</dbReference>
<dbReference type="PROSITE" id="PS50111">
    <property type="entry name" value="CHEMOTAXIS_TRANSDUC_2"/>
    <property type="match status" value="1"/>
</dbReference>
<comment type="similarity">
    <text evidence="3">Belongs to the methyl-accepting chemotaxis (MCP) protein family.</text>
</comment>
<evidence type="ECO:0000313" key="9">
    <source>
        <dbReference type="Proteomes" id="UP000254069"/>
    </source>
</evidence>
<dbReference type="Gene3D" id="1.10.287.950">
    <property type="entry name" value="Methyl-accepting chemotaxis protein"/>
    <property type="match status" value="1"/>
</dbReference>
<dbReference type="GO" id="GO:0006935">
    <property type="term" value="P:chemotaxis"/>
    <property type="evidence" value="ECO:0007669"/>
    <property type="project" value="UniProtKB-ARBA"/>
</dbReference>
<dbReference type="AlphaFoldDB" id="A0A379YK98"/>
<dbReference type="Pfam" id="PF00015">
    <property type="entry name" value="MCPsignal"/>
    <property type="match status" value="1"/>
</dbReference>
<evidence type="ECO:0000256" key="5">
    <source>
        <dbReference type="SAM" id="Phobius"/>
    </source>
</evidence>
<dbReference type="GO" id="GO:0016020">
    <property type="term" value="C:membrane"/>
    <property type="evidence" value="ECO:0007669"/>
    <property type="project" value="UniProtKB-SubCell"/>
</dbReference>
<keyword evidence="2 4" id="KW-0807">Transducer</keyword>
<evidence type="ECO:0000256" key="2">
    <source>
        <dbReference type="ARBA" id="ARBA00023224"/>
    </source>
</evidence>
<dbReference type="Pfam" id="PF17201">
    <property type="entry name" value="Cache_3-Cache_2"/>
    <property type="match status" value="1"/>
</dbReference>
<dbReference type="CDD" id="cd06225">
    <property type="entry name" value="HAMP"/>
    <property type="match status" value="1"/>
</dbReference>
<keyword evidence="9" id="KW-1185">Reference proteome</keyword>
<feature type="transmembrane region" description="Helical" evidence="5">
    <location>
        <begin position="12"/>
        <end position="33"/>
    </location>
</feature>
<evidence type="ECO:0000313" key="8">
    <source>
        <dbReference type="EMBL" id="SUI45690.1"/>
    </source>
</evidence>
<dbReference type="PROSITE" id="PS50885">
    <property type="entry name" value="HAMP"/>
    <property type="match status" value="1"/>
</dbReference>
<evidence type="ECO:0000259" key="7">
    <source>
        <dbReference type="PROSITE" id="PS50885"/>
    </source>
</evidence>
<evidence type="ECO:0000256" key="3">
    <source>
        <dbReference type="ARBA" id="ARBA00029447"/>
    </source>
</evidence>
<proteinExistence type="inferred from homology"/>
<dbReference type="RefSeq" id="WP_025889850.1">
    <property type="nucleotide sequence ID" value="NZ_AP024610.1"/>
</dbReference>
<dbReference type="SMART" id="SM00283">
    <property type="entry name" value="MA"/>
    <property type="match status" value="1"/>
</dbReference>
<dbReference type="PANTHER" id="PTHR32089">
    <property type="entry name" value="METHYL-ACCEPTING CHEMOTAXIS PROTEIN MCPB"/>
    <property type="match status" value="1"/>
</dbReference>
<dbReference type="PANTHER" id="PTHR32089:SF74">
    <property type="entry name" value="METHYL-ACCEPTING CHEMOTAXIS PROTEIN AER"/>
    <property type="match status" value="1"/>
</dbReference>
<keyword evidence="5" id="KW-1133">Transmembrane helix</keyword>
<dbReference type="InterPro" id="IPR003660">
    <property type="entry name" value="HAMP_dom"/>
</dbReference>
<keyword evidence="5" id="KW-0812">Transmembrane</keyword>
<dbReference type="SMART" id="SM00304">
    <property type="entry name" value="HAMP"/>
    <property type="match status" value="2"/>
</dbReference>